<feature type="domain" description="Tubulin/FtsZ GTPase" evidence="7">
    <location>
        <begin position="13"/>
        <end position="206"/>
    </location>
</feature>
<evidence type="ECO:0000256" key="2">
    <source>
        <dbReference type="ARBA" id="ARBA00022741"/>
    </source>
</evidence>
<dbReference type="InterPro" id="IPR020805">
    <property type="entry name" value="Cell_div_FtsZ_CS"/>
</dbReference>
<feature type="binding site" evidence="4">
    <location>
        <position position="140"/>
    </location>
    <ligand>
        <name>GTP</name>
        <dbReference type="ChEBI" id="CHEBI:37565"/>
    </ligand>
</feature>
<feature type="binding site" evidence="4">
    <location>
        <begin position="21"/>
        <end position="25"/>
    </location>
    <ligand>
        <name>GTP</name>
        <dbReference type="ChEBI" id="CHEBI:37565"/>
    </ligand>
</feature>
<dbReference type="InterPro" id="IPR037103">
    <property type="entry name" value="Tubulin/FtsZ-like_C"/>
</dbReference>
<comment type="caution">
    <text evidence="9">The sequence shown here is derived from an EMBL/GenBank/DDBJ whole genome shotgun (WGS) entry which is preliminary data.</text>
</comment>
<dbReference type="PROSITE" id="PS01134">
    <property type="entry name" value="FTSZ_1"/>
    <property type="match status" value="1"/>
</dbReference>
<feature type="binding site" evidence="4">
    <location>
        <position position="144"/>
    </location>
    <ligand>
        <name>GTP</name>
        <dbReference type="ChEBI" id="CHEBI:37565"/>
    </ligand>
</feature>
<dbReference type="GO" id="GO:0005737">
    <property type="term" value="C:cytoplasm"/>
    <property type="evidence" value="ECO:0007669"/>
    <property type="project" value="UniProtKB-SubCell"/>
</dbReference>
<dbReference type="Gene3D" id="3.40.50.1440">
    <property type="entry name" value="Tubulin/FtsZ, GTPase domain"/>
    <property type="match status" value="1"/>
</dbReference>
<dbReference type="NCBIfam" id="TIGR00065">
    <property type="entry name" value="ftsZ"/>
    <property type="match status" value="1"/>
</dbReference>
<keyword evidence="4 9" id="KW-0132">Cell division</keyword>
<dbReference type="InterPro" id="IPR045061">
    <property type="entry name" value="FtsZ/CetZ"/>
</dbReference>
<dbReference type="SUPFAM" id="SSF52490">
    <property type="entry name" value="Tubulin nucleotide-binding domain-like"/>
    <property type="match status" value="1"/>
</dbReference>
<feature type="domain" description="Tubulin/FtsZ 2-layer sandwich" evidence="8">
    <location>
        <begin position="208"/>
        <end position="325"/>
    </location>
</feature>
<dbReference type="InterPro" id="IPR003008">
    <property type="entry name" value="Tubulin_FtsZ_GTPase"/>
</dbReference>
<dbReference type="SMART" id="SM00865">
    <property type="entry name" value="Tubulin_C"/>
    <property type="match status" value="1"/>
</dbReference>
<evidence type="ECO:0000259" key="8">
    <source>
        <dbReference type="SMART" id="SM00865"/>
    </source>
</evidence>
<dbReference type="GO" id="GO:0051258">
    <property type="term" value="P:protein polymerization"/>
    <property type="evidence" value="ECO:0007669"/>
    <property type="project" value="UniProtKB-UniRule"/>
</dbReference>
<proteinExistence type="inferred from homology"/>
<accession>A0A1G1V4W3</accession>
<name>A0A1G1V4W3_9BACT</name>
<dbReference type="CDD" id="cd02201">
    <property type="entry name" value="FtsZ_type1"/>
    <property type="match status" value="1"/>
</dbReference>
<dbReference type="InterPro" id="IPR036525">
    <property type="entry name" value="Tubulin/FtsZ_GTPase_sf"/>
</dbReference>
<dbReference type="Pfam" id="PF00091">
    <property type="entry name" value="Tubulin"/>
    <property type="match status" value="1"/>
</dbReference>
<feature type="binding site" evidence="4">
    <location>
        <begin position="109"/>
        <end position="111"/>
    </location>
    <ligand>
        <name>GTP</name>
        <dbReference type="ChEBI" id="CHEBI:37565"/>
    </ligand>
</feature>
<dbReference type="FunFam" id="3.40.50.1440:FF:000001">
    <property type="entry name" value="Cell division protein FtsZ"/>
    <property type="match status" value="1"/>
</dbReference>
<comment type="subcellular location">
    <subcellularLocation>
        <location evidence="4">Cytoplasm</location>
    </subcellularLocation>
    <text evidence="4">Assembles at midcell at the inner surface of the cytoplasmic membrane.</text>
</comment>
<organism evidence="9 10">
    <name type="scientific">Candidatus Blackburnbacteria bacterium RIFCSPHIGHO2_02_FULL_44_20</name>
    <dbReference type="NCBI Taxonomy" id="1797516"/>
    <lineage>
        <taxon>Bacteria</taxon>
        <taxon>Candidatus Blackburniibacteriota</taxon>
    </lineage>
</organism>
<dbReference type="GO" id="GO:0043093">
    <property type="term" value="P:FtsZ-dependent cytokinesis"/>
    <property type="evidence" value="ECO:0007669"/>
    <property type="project" value="UniProtKB-UniRule"/>
</dbReference>
<dbReference type="InterPro" id="IPR000158">
    <property type="entry name" value="Cell_div_FtsZ"/>
</dbReference>
<feature type="binding site" evidence="4">
    <location>
        <position position="188"/>
    </location>
    <ligand>
        <name>GTP</name>
        <dbReference type="ChEBI" id="CHEBI:37565"/>
    </ligand>
</feature>
<evidence type="ECO:0000313" key="9">
    <source>
        <dbReference type="EMBL" id="OGY10391.1"/>
    </source>
</evidence>
<dbReference type="PRINTS" id="PR00423">
    <property type="entry name" value="CELLDVISFTSZ"/>
</dbReference>
<comment type="subunit">
    <text evidence="4">Homodimer. Polymerizes to form a dynamic ring structure in a strictly GTP-dependent manner. Interacts directly with several other division proteins.</text>
</comment>
<feature type="compositionally biased region" description="Polar residues" evidence="6">
    <location>
        <begin position="327"/>
        <end position="341"/>
    </location>
</feature>
<evidence type="ECO:0000256" key="1">
    <source>
        <dbReference type="ARBA" id="ARBA00009690"/>
    </source>
</evidence>
<dbReference type="PANTHER" id="PTHR30314">
    <property type="entry name" value="CELL DIVISION PROTEIN FTSZ-RELATED"/>
    <property type="match status" value="1"/>
</dbReference>
<keyword evidence="4" id="KW-0717">Septation</keyword>
<sequence length="406" mass="42606">MALVKPDTSRLARIKVIAVGGGGGNSIAHMIEDTQIEGVEFIAINTDAQVLLNNPSETKLQIGEKLTRGLGSGGNPEMGKQAAEESYEKLKELLLDADMIFLTAGMGGGTGTGATSVIAQAAKESGALTVAIVTKPFSFEGTRRMVVAEEGIEALRPNVDALIVIPNQRLMDVIDRKTTLADAFKVVDSVLAHGVQGISEIITTPGLINVDFADVRAIMKDAGSALLGIGTGVGENRAQMAARAAISSPLLEVSIEGAKGILFNIAGGTDITMAEVDEAARIISESADADANIIFGATINEKLSDQLRITVVATGFDEMKSRLGKMVQTSNRPATPQQPQGIVSAAPHEPPTVSPTFSGSIFKRPQTSSTPTSQSTASDDTDDTSGEKDEWGEKFEVPAFLRQNRS</sequence>
<dbReference type="GO" id="GO:0003924">
    <property type="term" value="F:GTPase activity"/>
    <property type="evidence" value="ECO:0007669"/>
    <property type="project" value="UniProtKB-UniRule"/>
</dbReference>
<dbReference type="GO" id="GO:0005525">
    <property type="term" value="F:GTP binding"/>
    <property type="evidence" value="ECO:0007669"/>
    <property type="project" value="UniProtKB-UniRule"/>
</dbReference>
<dbReference type="PANTHER" id="PTHR30314:SF3">
    <property type="entry name" value="MITOCHONDRIAL DIVISION PROTEIN FSZA"/>
    <property type="match status" value="1"/>
</dbReference>
<dbReference type="Pfam" id="PF12327">
    <property type="entry name" value="FtsZ_C"/>
    <property type="match status" value="1"/>
</dbReference>
<dbReference type="GO" id="GO:0000917">
    <property type="term" value="P:division septum assembly"/>
    <property type="evidence" value="ECO:0007669"/>
    <property type="project" value="UniProtKB-KW"/>
</dbReference>
<evidence type="ECO:0000256" key="6">
    <source>
        <dbReference type="SAM" id="MobiDB-lite"/>
    </source>
</evidence>
<dbReference type="HAMAP" id="MF_00909">
    <property type="entry name" value="FtsZ"/>
    <property type="match status" value="1"/>
</dbReference>
<dbReference type="Proteomes" id="UP000178319">
    <property type="component" value="Unassembled WGS sequence"/>
</dbReference>
<feature type="compositionally biased region" description="Low complexity" evidence="6">
    <location>
        <begin position="365"/>
        <end position="378"/>
    </location>
</feature>
<dbReference type="AlphaFoldDB" id="A0A1G1V4W3"/>
<keyword evidence="3 4" id="KW-0342">GTP-binding</keyword>
<dbReference type="SUPFAM" id="SSF55307">
    <property type="entry name" value="Tubulin C-terminal domain-like"/>
    <property type="match status" value="1"/>
</dbReference>
<dbReference type="Gene3D" id="3.30.1330.20">
    <property type="entry name" value="Tubulin/FtsZ, C-terminal domain"/>
    <property type="match status" value="1"/>
</dbReference>
<evidence type="ECO:0000256" key="3">
    <source>
        <dbReference type="ARBA" id="ARBA00023134"/>
    </source>
</evidence>
<keyword evidence="4" id="KW-0963">Cytoplasm</keyword>
<dbReference type="GO" id="GO:0032153">
    <property type="term" value="C:cell division site"/>
    <property type="evidence" value="ECO:0007669"/>
    <property type="project" value="UniProtKB-UniRule"/>
</dbReference>
<comment type="function">
    <text evidence="4">Essential cell division protein that forms a contractile ring structure (Z ring) at the future cell division site. The regulation of the ring assembly controls the timing and the location of cell division. One of the functions of the FtsZ ring is to recruit other cell division proteins to the septum to produce a new cell wall between the dividing cells. Binds GTP and shows GTPase activity.</text>
</comment>
<feature type="region of interest" description="Disordered" evidence="6">
    <location>
        <begin position="326"/>
        <end position="406"/>
    </location>
</feature>
<comment type="similarity">
    <text evidence="1 4">Belongs to the FtsZ family.</text>
</comment>
<evidence type="ECO:0000256" key="5">
    <source>
        <dbReference type="NCBIfam" id="TIGR00065"/>
    </source>
</evidence>
<gene>
    <name evidence="4" type="primary">ftsZ</name>
    <name evidence="9" type="ORF">A3D26_03715</name>
</gene>
<dbReference type="EMBL" id="MHBZ01000036">
    <property type="protein sequence ID" value="OGY10391.1"/>
    <property type="molecule type" value="Genomic_DNA"/>
</dbReference>
<feature type="compositionally biased region" description="Basic and acidic residues" evidence="6">
    <location>
        <begin position="385"/>
        <end position="396"/>
    </location>
</feature>
<protein>
    <recommendedName>
        <fullName evidence="4 5">Cell division protein FtsZ</fullName>
    </recommendedName>
</protein>
<evidence type="ECO:0000256" key="4">
    <source>
        <dbReference type="HAMAP-Rule" id="MF_00909"/>
    </source>
</evidence>
<dbReference type="STRING" id="1797516.A3D26_03715"/>
<evidence type="ECO:0000313" key="10">
    <source>
        <dbReference type="Proteomes" id="UP000178319"/>
    </source>
</evidence>
<reference evidence="9 10" key="1">
    <citation type="journal article" date="2016" name="Nat. Commun.">
        <title>Thousands of microbial genomes shed light on interconnected biogeochemical processes in an aquifer system.</title>
        <authorList>
            <person name="Anantharaman K."/>
            <person name="Brown C.T."/>
            <person name="Hug L.A."/>
            <person name="Sharon I."/>
            <person name="Castelle C.J."/>
            <person name="Probst A.J."/>
            <person name="Thomas B.C."/>
            <person name="Singh A."/>
            <person name="Wilkins M.J."/>
            <person name="Karaoz U."/>
            <person name="Brodie E.L."/>
            <person name="Williams K.H."/>
            <person name="Hubbard S.S."/>
            <person name="Banfield J.F."/>
        </authorList>
    </citation>
    <scope>NUCLEOTIDE SEQUENCE [LARGE SCALE GENOMIC DNA]</scope>
</reference>
<dbReference type="SMART" id="SM00864">
    <property type="entry name" value="Tubulin"/>
    <property type="match status" value="1"/>
</dbReference>
<dbReference type="InterPro" id="IPR024757">
    <property type="entry name" value="FtsZ_C"/>
</dbReference>
<keyword evidence="2 4" id="KW-0547">Nucleotide-binding</keyword>
<evidence type="ECO:0000259" key="7">
    <source>
        <dbReference type="SMART" id="SM00864"/>
    </source>
</evidence>
<dbReference type="InterPro" id="IPR008280">
    <property type="entry name" value="Tub_FtsZ_C"/>
</dbReference>
<keyword evidence="4" id="KW-0131">Cell cycle</keyword>
<dbReference type="InterPro" id="IPR018316">
    <property type="entry name" value="Tubulin/FtsZ_2-layer-sand-dom"/>
</dbReference>